<evidence type="ECO:0000259" key="5">
    <source>
        <dbReference type="Pfam" id="PF13360"/>
    </source>
</evidence>
<dbReference type="InterPro" id="IPR002372">
    <property type="entry name" value="PQQ_rpt_dom"/>
</dbReference>
<feature type="domain" description="Pyrrolo-quinoline quinone repeat" evidence="5">
    <location>
        <begin position="197"/>
        <end position="358"/>
    </location>
</feature>
<reference evidence="6 7" key="1">
    <citation type="journal article" date="2011" name="Science">
        <title>The Selaginella genome identifies genetic changes associated with the evolution of vascular plants.</title>
        <authorList>
            <person name="Banks J.A."/>
            <person name="Nishiyama T."/>
            <person name="Hasebe M."/>
            <person name="Bowman J.L."/>
            <person name="Gribskov M."/>
            <person name="dePamphilis C."/>
            <person name="Albert V.A."/>
            <person name="Aono N."/>
            <person name="Aoyama T."/>
            <person name="Ambrose B.A."/>
            <person name="Ashton N.W."/>
            <person name="Axtell M.J."/>
            <person name="Barker E."/>
            <person name="Barker M.S."/>
            <person name="Bennetzen J.L."/>
            <person name="Bonawitz N.D."/>
            <person name="Chapple C."/>
            <person name="Cheng C."/>
            <person name="Correa L.G."/>
            <person name="Dacre M."/>
            <person name="DeBarry J."/>
            <person name="Dreyer I."/>
            <person name="Elias M."/>
            <person name="Engstrom E.M."/>
            <person name="Estelle M."/>
            <person name="Feng L."/>
            <person name="Finet C."/>
            <person name="Floyd S.K."/>
            <person name="Frommer W.B."/>
            <person name="Fujita T."/>
            <person name="Gramzow L."/>
            <person name="Gutensohn M."/>
            <person name="Harholt J."/>
            <person name="Hattori M."/>
            <person name="Heyl A."/>
            <person name="Hirai T."/>
            <person name="Hiwatashi Y."/>
            <person name="Ishikawa M."/>
            <person name="Iwata M."/>
            <person name="Karol K.G."/>
            <person name="Koehler B."/>
            <person name="Kolukisaoglu U."/>
            <person name="Kubo M."/>
            <person name="Kurata T."/>
            <person name="Lalonde S."/>
            <person name="Li K."/>
            <person name="Li Y."/>
            <person name="Litt A."/>
            <person name="Lyons E."/>
            <person name="Manning G."/>
            <person name="Maruyama T."/>
            <person name="Michael T.P."/>
            <person name="Mikami K."/>
            <person name="Miyazaki S."/>
            <person name="Morinaga S."/>
            <person name="Murata T."/>
            <person name="Mueller-Roeber B."/>
            <person name="Nelson D.R."/>
            <person name="Obara M."/>
            <person name="Oguri Y."/>
            <person name="Olmstead R.G."/>
            <person name="Onodera N."/>
            <person name="Petersen B.L."/>
            <person name="Pils B."/>
            <person name="Prigge M."/>
            <person name="Rensing S.A."/>
            <person name="Riano-Pachon D.M."/>
            <person name="Roberts A.W."/>
            <person name="Sato Y."/>
            <person name="Scheller H.V."/>
            <person name="Schulz B."/>
            <person name="Schulz C."/>
            <person name="Shakirov E.V."/>
            <person name="Shibagaki N."/>
            <person name="Shinohara N."/>
            <person name="Shippen D.E."/>
            <person name="Soerensen I."/>
            <person name="Sotooka R."/>
            <person name="Sugimoto N."/>
            <person name="Sugita M."/>
            <person name="Sumikawa N."/>
            <person name="Tanurdzic M."/>
            <person name="Theissen G."/>
            <person name="Ulvskov P."/>
            <person name="Wakazuki S."/>
            <person name="Weng J.K."/>
            <person name="Willats W.W."/>
            <person name="Wipf D."/>
            <person name="Wolf P.G."/>
            <person name="Yang L."/>
            <person name="Zimmer A.D."/>
            <person name="Zhu Q."/>
            <person name="Mitros T."/>
            <person name="Hellsten U."/>
            <person name="Loque D."/>
            <person name="Otillar R."/>
            <person name="Salamov A."/>
            <person name="Schmutz J."/>
            <person name="Shapiro H."/>
            <person name="Lindquist E."/>
            <person name="Lucas S."/>
            <person name="Rokhsar D."/>
            <person name="Grigoriev I.V."/>
        </authorList>
    </citation>
    <scope>NUCLEOTIDE SEQUENCE [LARGE SCALE GENOMIC DNA]</scope>
</reference>
<dbReference type="Gene3D" id="2.140.10.10">
    <property type="entry name" value="Quinoprotein alcohol dehydrogenase-like superfamily"/>
    <property type="match status" value="1"/>
</dbReference>
<dbReference type="STRING" id="88036.D8QWE5"/>
<dbReference type="OMA" id="IFVGHGY"/>
<dbReference type="eggNOG" id="ENOG502QUFM">
    <property type="taxonomic scope" value="Eukaryota"/>
</dbReference>
<comment type="similarity">
    <text evidence="2">Belongs to the bacterial PQQ dehydrogenase family.</text>
</comment>
<dbReference type="Gramene" id="EFJ35218">
    <property type="protein sequence ID" value="EFJ35218"/>
    <property type="gene ID" value="SELMODRAFT_438505"/>
</dbReference>
<dbReference type="EMBL" id="GL377568">
    <property type="protein sequence ID" value="EFJ35218.1"/>
    <property type="molecule type" value="Genomic_DNA"/>
</dbReference>
<feature type="region of interest" description="Disordered" evidence="4">
    <location>
        <begin position="1"/>
        <end position="58"/>
    </location>
</feature>
<comment type="cofactor">
    <cofactor evidence="1">
        <name>pyrroloquinoline quinone</name>
        <dbReference type="ChEBI" id="CHEBI:58442"/>
    </cofactor>
</comment>
<dbReference type="PANTHER" id="PTHR32303">
    <property type="entry name" value="QUINOPROTEIN ALCOHOL DEHYDROGENASE (CYTOCHROME C)"/>
    <property type="match status" value="1"/>
</dbReference>
<dbReference type="SMART" id="SM00564">
    <property type="entry name" value="PQQ"/>
    <property type="match status" value="6"/>
</dbReference>
<evidence type="ECO:0000256" key="1">
    <source>
        <dbReference type="ARBA" id="ARBA00001931"/>
    </source>
</evidence>
<feature type="compositionally biased region" description="Polar residues" evidence="4">
    <location>
        <begin position="42"/>
        <end position="58"/>
    </location>
</feature>
<dbReference type="InterPro" id="IPR011047">
    <property type="entry name" value="Quinoprotein_ADH-like_sf"/>
</dbReference>
<feature type="compositionally biased region" description="Basic and acidic residues" evidence="4">
    <location>
        <begin position="17"/>
        <end position="40"/>
    </location>
</feature>
<dbReference type="InParanoid" id="D8QWE5"/>
<dbReference type="HOGENOM" id="CLU_020613_0_0_1"/>
<organism evidence="7">
    <name type="scientific">Selaginella moellendorffii</name>
    <name type="common">Spikemoss</name>
    <dbReference type="NCBI Taxonomy" id="88036"/>
    <lineage>
        <taxon>Eukaryota</taxon>
        <taxon>Viridiplantae</taxon>
        <taxon>Streptophyta</taxon>
        <taxon>Embryophyta</taxon>
        <taxon>Tracheophyta</taxon>
        <taxon>Lycopodiopsida</taxon>
        <taxon>Selaginellales</taxon>
        <taxon>Selaginellaceae</taxon>
        <taxon>Selaginella</taxon>
    </lineage>
</organism>
<proteinExistence type="inferred from homology"/>
<keyword evidence="7" id="KW-1185">Reference proteome</keyword>
<evidence type="ECO:0000313" key="7">
    <source>
        <dbReference type="Proteomes" id="UP000001514"/>
    </source>
</evidence>
<evidence type="ECO:0000256" key="4">
    <source>
        <dbReference type="SAM" id="MobiDB-lite"/>
    </source>
</evidence>
<sequence>MVIVNGLADYPDSPNAKSEDTCNADDPRKAFQEKKQRECKSGTLTTGRSTSHPAIANSSRGGQVNWVIQIWRSQGSHELSDYIAGTSLSKSLPLSPGGNMPHNITSGPGEFCDASGMGVNLTKMQTMILGSRCQKMLLSGNLTTPHHSSYGRRIRPRLPRHLYHYLLCNTAQVESNCQTGEWISHGGDLKNRRFAEDEHLISVWSAPHLSEKWSFDAGADISATPAIYDCVVYFPSWNGLVFAVTIHGELLWRFNLTEITGVATLSRTTPAVTEELLLYGLLGPARVVALHRKSGRMVWMSEDLDETPLARITMSGTAYDGAFYVGMSSLQELVEAACCTFQGSFQKLDLKTGKRIWRTYMVPENSSFYGVTVWGSSPSIDPKRGLAFIGTGNLYQIPSDVQDCLNRNANSSDCYPPGVCDDAVVAVNMADGEIRWCNRLGGNDVWRLACDTNPPPANCPPEPGPDYDFGESPMLLTIPSRYSKNKFQDIVVTGQKSGIVWAHDRDDGSLVWETTAGPGGSVGGAIWGAATDNHRVYTNIANSDRATFQLVPSGQSTTAGGWVAMDAATGRIEWSTANPHGARAYGPVTVANGVVFCGSFDKDGHVLALDAESGRILWERTTGSTVYGGPSVGHGCCFIGTGYSRAPLAPAFGGTPGSELYAFCGSSLGEEGVPWATRS</sequence>
<dbReference type="KEGG" id="smo:SELMODRAFT_438505"/>
<protein>
    <recommendedName>
        <fullName evidence="5">Pyrrolo-quinoline quinone repeat domain-containing protein</fullName>
    </recommendedName>
</protein>
<dbReference type="InterPro" id="IPR018391">
    <property type="entry name" value="PQQ_b-propeller_rpt"/>
</dbReference>
<evidence type="ECO:0000313" key="6">
    <source>
        <dbReference type="EMBL" id="EFJ35218.1"/>
    </source>
</evidence>
<dbReference type="AlphaFoldDB" id="D8QWE5"/>
<keyword evidence="3" id="KW-0560">Oxidoreductase</keyword>
<feature type="domain" description="Pyrrolo-quinoline quinone repeat" evidence="5">
    <location>
        <begin position="497"/>
        <end position="622"/>
    </location>
</feature>
<gene>
    <name evidence="6" type="ORF">SELMODRAFT_438505</name>
</gene>
<dbReference type="PANTHER" id="PTHR32303:SF10">
    <property type="entry name" value="OUTER MEMBRANE PROTEIN ASSEMBLY FACTOR BAMB"/>
    <property type="match status" value="1"/>
</dbReference>
<dbReference type="Pfam" id="PF13360">
    <property type="entry name" value="PQQ_2"/>
    <property type="match status" value="2"/>
</dbReference>
<dbReference type="SUPFAM" id="SSF50998">
    <property type="entry name" value="Quinoprotein alcohol dehydrogenase-like"/>
    <property type="match status" value="1"/>
</dbReference>
<evidence type="ECO:0000256" key="2">
    <source>
        <dbReference type="ARBA" id="ARBA00008156"/>
    </source>
</evidence>
<dbReference type="GO" id="GO:0016491">
    <property type="term" value="F:oxidoreductase activity"/>
    <property type="evidence" value="ECO:0007669"/>
    <property type="project" value="UniProtKB-KW"/>
</dbReference>
<dbReference type="Proteomes" id="UP000001514">
    <property type="component" value="Unassembled WGS sequence"/>
</dbReference>
<evidence type="ECO:0000256" key="3">
    <source>
        <dbReference type="ARBA" id="ARBA00023002"/>
    </source>
</evidence>
<feature type="non-terminal residue" evidence="6">
    <location>
        <position position="679"/>
    </location>
</feature>
<name>D8QWE5_SELML</name>
<accession>D8QWE5</accession>